<dbReference type="InterPro" id="IPR027417">
    <property type="entry name" value="P-loop_NTPase"/>
</dbReference>
<accession>A0ABX5LQQ8</accession>
<evidence type="ECO:0000256" key="2">
    <source>
        <dbReference type="ARBA" id="ARBA00022741"/>
    </source>
</evidence>
<dbReference type="EMBL" id="QGHD01000007">
    <property type="protein sequence ID" value="PWL03268.1"/>
    <property type="molecule type" value="Genomic_DNA"/>
</dbReference>
<dbReference type="SMART" id="SM00382">
    <property type="entry name" value="AAA"/>
    <property type="match status" value="1"/>
</dbReference>
<dbReference type="InterPro" id="IPR010230">
    <property type="entry name" value="FeS-cluster_ATPase_SufC"/>
</dbReference>
<dbReference type="PROSITE" id="PS50893">
    <property type="entry name" value="ABC_TRANSPORTER_2"/>
    <property type="match status" value="1"/>
</dbReference>
<evidence type="ECO:0000313" key="5">
    <source>
        <dbReference type="EMBL" id="PWL03268.1"/>
    </source>
</evidence>
<dbReference type="PANTHER" id="PTHR43204:SF1">
    <property type="entry name" value="ABC TRANSPORTER I FAMILY MEMBER 6, CHLOROPLASTIC"/>
    <property type="match status" value="1"/>
</dbReference>
<evidence type="ECO:0000313" key="6">
    <source>
        <dbReference type="Proteomes" id="UP000245523"/>
    </source>
</evidence>
<dbReference type="CDD" id="cd03217">
    <property type="entry name" value="ABC_FeS_Assembly"/>
    <property type="match status" value="1"/>
</dbReference>
<dbReference type="InterPro" id="IPR003439">
    <property type="entry name" value="ABC_transporter-like_ATP-bd"/>
</dbReference>
<keyword evidence="6" id="KW-1185">Reference proteome</keyword>
<dbReference type="PANTHER" id="PTHR43204">
    <property type="entry name" value="ABC TRANSPORTER I FAMILY MEMBER 6, CHLOROPLASTIC"/>
    <property type="match status" value="1"/>
</dbReference>
<dbReference type="Proteomes" id="UP000245523">
    <property type="component" value="Unassembled WGS sequence"/>
</dbReference>
<dbReference type="Pfam" id="PF00005">
    <property type="entry name" value="ABC_tran"/>
    <property type="match status" value="1"/>
</dbReference>
<evidence type="ECO:0000259" key="4">
    <source>
        <dbReference type="PROSITE" id="PS50893"/>
    </source>
</evidence>
<dbReference type="RefSeq" id="WP_106198743.1">
    <property type="nucleotide sequence ID" value="NZ_JAXEIU010000002.1"/>
</dbReference>
<reference evidence="5 6" key="1">
    <citation type="submission" date="2018-05" db="EMBL/GenBank/DDBJ databases">
        <title>Animal gut microbial communities from fecal samples from Wisconsin, USA.</title>
        <authorList>
            <person name="Neumann A."/>
        </authorList>
    </citation>
    <scope>NUCLEOTIDE SEQUENCE [LARGE SCALE GENOMIC DNA]</scope>
    <source>
        <strain evidence="5 6">UWS4</strain>
    </source>
</reference>
<name>A0ABX5LQQ8_9BACT</name>
<dbReference type="InterPro" id="IPR017871">
    <property type="entry name" value="ABC_transporter-like_CS"/>
</dbReference>
<feature type="domain" description="ABC transporter" evidence="4">
    <location>
        <begin position="2"/>
        <end position="247"/>
    </location>
</feature>
<comment type="similarity">
    <text evidence="1">Belongs to the ABC transporter superfamily. Ycf16 family.</text>
</comment>
<comment type="caution">
    <text evidence="5">The sequence shown here is derived from an EMBL/GenBank/DDBJ whole genome shotgun (WGS) entry which is preliminary data.</text>
</comment>
<protein>
    <submittedName>
        <fullName evidence="5">Iron-regulated ABC transporter ATPase subunit SufC</fullName>
    </submittedName>
</protein>
<proteinExistence type="inferred from homology"/>
<dbReference type="InterPro" id="IPR003593">
    <property type="entry name" value="AAA+_ATPase"/>
</dbReference>
<evidence type="ECO:0000256" key="3">
    <source>
        <dbReference type="ARBA" id="ARBA00022840"/>
    </source>
</evidence>
<dbReference type="NCBIfam" id="TIGR01978">
    <property type="entry name" value="sufC"/>
    <property type="match status" value="1"/>
</dbReference>
<organism evidence="5 6">
    <name type="scientific">Hallerella porci</name>
    <dbReference type="NCBI Taxonomy" id="1945871"/>
    <lineage>
        <taxon>Bacteria</taxon>
        <taxon>Pseudomonadati</taxon>
        <taxon>Fibrobacterota</taxon>
        <taxon>Fibrobacteria</taxon>
        <taxon>Fibrobacterales</taxon>
        <taxon>Fibrobacteraceae</taxon>
        <taxon>Hallerella</taxon>
    </lineage>
</organism>
<dbReference type="PROSITE" id="PS00211">
    <property type="entry name" value="ABC_TRANSPORTER_1"/>
    <property type="match status" value="1"/>
</dbReference>
<gene>
    <name evidence="5" type="ORF">B0H50_10725</name>
</gene>
<keyword evidence="2" id="KW-0547">Nucleotide-binding</keyword>
<dbReference type="SUPFAM" id="SSF52540">
    <property type="entry name" value="P-loop containing nucleoside triphosphate hydrolases"/>
    <property type="match status" value="1"/>
</dbReference>
<dbReference type="Gene3D" id="3.40.50.300">
    <property type="entry name" value="P-loop containing nucleotide triphosphate hydrolases"/>
    <property type="match status" value="1"/>
</dbReference>
<keyword evidence="3" id="KW-0067">ATP-binding</keyword>
<sequence>MLSIQNLKASLLDGTPILKGINLEVKPGEIHAIMGLNGSGKSTLAKVISGHPAYKVDSGSVEMDGKNLLELDPASRANEGFFASTQYPIEIPGVPNVEFLRMAVDSKRAYLKMGPISDAEFNDRLNEAMQLLEMDERYRTRGLNDGFSGGEKKRNEILQMAMLLPKYAFLDETDSGLDIDALRIVSNGINHLHNQNRAVILVTHYERLLDYVKPDFVHVLIHGKIILSGGPELAKKLEKEGYENLEGNV</sequence>
<evidence type="ECO:0000256" key="1">
    <source>
        <dbReference type="ARBA" id="ARBA00006216"/>
    </source>
</evidence>